<name>A0A7Y9JSJ1_9ACTN</name>
<dbReference type="SUPFAM" id="SSF53254">
    <property type="entry name" value="Phosphoglycerate mutase-like"/>
    <property type="match status" value="1"/>
</dbReference>
<dbReference type="NCBIfam" id="NF005567">
    <property type="entry name" value="PRK07238.1"/>
    <property type="match status" value="1"/>
</dbReference>
<evidence type="ECO:0000313" key="6">
    <source>
        <dbReference type="EMBL" id="NYD59391.1"/>
    </source>
</evidence>
<dbReference type="AlphaFoldDB" id="A0A7Y9JSJ1"/>
<dbReference type="PIRSF" id="PIRSF036922">
    <property type="entry name" value="RNaseH_PGAM"/>
    <property type="match status" value="1"/>
</dbReference>
<dbReference type="InterPro" id="IPR029033">
    <property type="entry name" value="His_PPase_superfam"/>
</dbReference>
<proteinExistence type="predicted"/>
<feature type="active site" description="Proton donor/acceptor; for phosphatase activity" evidence="1">
    <location>
        <position position="281"/>
    </location>
</feature>
<dbReference type="InterPro" id="IPR036397">
    <property type="entry name" value="RNaseH_sf"/>
</dbReference>
<protein>
    <submittedName>
        <fullName evidence="6">Putative phosphoglycerate mutase</fullName>
        <ecNumber evidence="6">5.4.2.12</ecNumber>
    </submittedName>
</protein>
<dbReference type="RefSeq" id="WP_179616848.1">
    <property type="nucleotide sequence ID" value="NZ_CP059163.1"/>
</dbReference>
<reference evidence="6 7" key="1">
    <citation type="submission" date="2020-07" db="EMBL/GenBank/DDBJ databases">
        <title>Sequencing the genomes of 1000 actinobacteria strains.</title>
        <authorList>
            <person name="Klenk H.-P."/>
        </authorList>
    </citation>
    <scope>NUCLEOTIDE SEQUENCE [LARGE SCALE GENOMIC DNA]</scope>
    <source>
        <strain evidence="6 7">DSM 18965</strain>
    </source>
</reference>
<dbReference type="Pfam" id="PF13456">
    <property type="entry name" value="RVT_3"/>
    <property type="match status" value="1"/>
</dbReference>
<dbReference type="PANTHER" id="PTHR48100">
    <property type="entry name" value="BROAD-SPECIFICITY PHOSPHATASE YOR283W-RELATED"/>
    <property type="match status" value="1"/>
</dbReference>
<dbReference type="InterPro" id="IPR014636">
    <property type="entry name" value="RNaseH/PGlycerate_mutase"/>
</dbReference>
<dbReference type="SMART" id="SM00855">
    <property type="entry name" value="PGAM"/>
    <property type="match status" value="1"/>
</dbReference>
<dbReference type="CDD" id="cd07067">
    <property type="entry name" value="HP_PGM_like"/>
    <property type="match status" value="1"/>
</dbReference>
<feature type="binding site" evidence="3">
    <location>
        <position position="257"/>
    </location>
    <ligand>
        <name>substrate</name>
    </ligand>
</feature>
<dbReference type="EC" id="5.4.2.12" evidence="6"/>
<dbReference type="PANTHER" id="PTHR48100:SF1">
    <property type="entry name" value="HISTIDINE PHOSPHATASE FAMILY PROTEIN-RELATED"/>
    <property type="match status" value="1"/>
</dbReference>
<gene>
    <name evidence="6" type="ORF">BKA08_003629</name>
</gene>
<feature type="region of interest" description="Disordered" evidence="4">
    <location>
        <begin position="141"/>
        <end position="194"/>
    </location>
</feature>
<evidence type="ECO:0000256" key="4">
    <source>
        <dbReference type="SAM" id="MobiDB-lite"/>
    </source>
</evidence>
<keyword evidence="6" id="KW-0413">Isomerase</keyword>
<comment type="caution">
    <text evidence="6">The sequence shown here is derived from an EMBL/GenBank/DDBJ whole genome shotgun (WGS) entry which is preliminary data.</text>
</comment>
<evidence type="ECO:0000256" key="1">
    <source>
        <dbReference type="PIRSR" id="PIRSR036922-1"/>
    </source>
</evidence>
<dbReference type="GO" id="GO:0005737">
    <property type="term" value="C:cytoplasm"/>
    <property type="evidence" value="ECO:0007669"/>
    <property type="project" value="TreeGrafter"/>
</dbReference>
<dbReference type="CDD" id="cd09279">
    <property type="entry name" value="RNase_HI_like"/>
    <property type="match status" value="1"/>
</dbReference>
<dbReference type="InterPro" id="IPR002156">
    <property type="entry name" value="RNaseH_domain"/>
</dbReference>
<dbReference type="InterPro" id="IPR012337">
    <property type="entry name" value="RNaseH-like_sf"/>
</dbReference>
<feature type="active site" description="Proton donor/acceptor" evidence="2">
    <location>
        <position position="281"/>
    </location>
</feature>
<evidence type="ECO:0000256" key="2">
    <source>
        <dbReference type="PIRSR" id="PIRSR613078-1"/>
    </source>
</evidence>
<dbReference type="GO" id="GO:0016791">
    <property type="term" value="F:phosphatase activity"/>
    <property type="evidence" value="ECO:0007669"/>
    <property type="project" value="TreeGrafter"/>
</dbReference>
<dbReference type="Proteomes" id="UP000516957">
    <property type="component" value="Unassembled WGS sequence"/>
</dbReference>
<dbReference type="PROSITE" id="PS50879">
    <property type="entry name" value="RNASE_H_1"/>
    <property type="match status" value="1"/>
</dbReference>
<dbReference type="InterPro" id="IPR050275">
    <property type="entry name" value="PGM_Phosphatase"/>
</dbReference>
<dbReference type="GO" id="GO:0004523">
    <property type="term" value="F:RNA-DNA hybrid ribonuclease activity"/>
    <property type="evidence" value="ECO:0007669"/>
    <property type="project" value="InterPro"/>
</dbReference>
<feature type="domain" description="RNase H type-1" evidence="5">
    <location>
        <begin position="1"/>
        <end position="139"/>
    </location>
</feature>
<dbReference type="SUPFAM" id="SSF53098">
    <property type="entry name" value="Ribonuclease H-like"/>
    <property type="match status" value="1"/>
</dbReference>
<feature type="active site" description="Tele-phosphohistidine intermediate" evidence="1">
    <location>
        <position position="203"/>
    </location>
</feature>
<sequence length="415" mass="43586">MTSRVVVEADGGSRGNPGPAAYGAVLSDADSGEVIAEDARTIGVASNNVAEYSGLVAGLRLAVEHAPGAAVEVRMDSKLVVEQMSGRWKIKHPDMRVLAAEAGEIAPEGTTYTWIPRARNAHADRLANEALDGVREGVTVAGAGPAADPVEERTAEGAPDEESLIEEIESPGATRGEQPRDQAGHRGWSGPGAPPTTLVLVRHGVTRHTAAKRFSGGLGGDDPALSEEGLAQARDTAEWLTGLGERVDAVVSSPVRRTRETAEVVAARLERSVSVEPGFAEMEFGEWDGLTFSEVAERDRPGLDAWLGSMDVAPPGGESFATVRERVLAGLERVLAEHAGRTVVVVSHVTPIKTLVAHALGAPLEAVYRMELSPASVTVLSFYADPAADGAARGSMRLYNALPPGERATVEPGRW</sequence>
<dbReference type="Pfam" id="PF00300">
    <property type="entry name" value="His_Phos_1"/>
    <property type="match status" value="1"/>
</dbReference>
<accession>A0A7Y9JSJ1</accession>
<dbReference type="GO" id="GO:0004619">
    <property type="term" value="F:phosphoglycerate mutase activity"/>
    <property type="evidence" value="ECO:0007669"/>
    <property type="project" value="UniProtKB-EC"/>
</dbReference>
<dbReference type="GO" id="GO:0003676">
    <property type="term" value="F:nucleic acid binding"/>
    <property type="evidence" value="ECO:0007669"/>
    <property type="project" value="InterPro"/>
</dbReference>
<dbReference type="EMBL" id="JACCBE010000001">
    <property type="protein sequence ID" value="NYD59391.1"/>
    <property type="molecule type" value="Genomic_DNA"/>
</dbReference>
<keyword evidence="7" id="KW-1185">Reference proteome</keyword>
<dbReference type="Gene3D" id="3.40.50.1240">
    <property type="entry name" value="Phosphoglycerate mutase-like"/>
    <property type="match status" value="1"/>
</dbReference>
<dbReference type="InterPro" id="IPR013078">
    <property type="entry name" value="His_Pase_superF_clade-1"/>
</dbReference>
<evidence type="ECO:0000256" key="3">
    <source>
        <dbReference type="PIRSR" id="PIRSR613078-2"/>
    </source>
</evidence>
<evidence type="ECO:0000313" key="7">
    <source>
        <dbReference type="Proteomes" id="UP000516957"/>
    </source>
</evidence>
<evidence type="ECO:0000259" key="5">
    <source>
        <dbReference type="PROSITE" id="PS50879"/>
    </source>
</evidence>
<feature type="compositionally biased region" description="Acidic residues" evidence="4">
    <location>
        <begin position="158"/>
        <end position="169"/>
    </location>
</feature>
<dbReference type="Gene3D" id="3.30.420.10">
    <property type="entry name" value="Ribonuclease H-like superfamily/Ribonuclease H"/>
    <property type="match status" value="1"/>
</dbReference>
<organism evidence="6 7">
    <name type="scientific">Nocardioides marinisabuli</name>
    <dbReference type="NCBI Taxonomy" id="419476"/>
    <lineage>
        <taxon>Bacteria</taxon>
        <taxon>Bacillati</taxon>
        <taxon>Actinomycetota</taxon>
        <taxon>Actinomycetes</taxon>
        <taxon>Propionibacteriales</taxon>
        <taxon>Nocardioidaceae</taxon>
        <taxon>Nocardioides</taxon>
    </lineage>
</organism>